<accession>A0ABT4D643</accession>
<keyword evidence="1" id="KW-1133">Transmembrane helix</keyword>
<sequence>MEKNSKLLKKLMLAMMVAMGVVISPILRIEGMCPMAHFINIVCSVILGPWYSLLCATLIGVIRMSFMGIPPLALTGAVFGAVLSGVLYRASKGKLICAVIGEVIGTGIIGAILSYPVMTFVWGRTGLTWIFYVPSFIMGTLIGGTIAFVFLGALSKSGMLAKIQRSLGAKVYDKPRTNNKQPIANKTEY</sequence>
<feature type="transmembrane region" description="Helical" evidence="1">
    <location>
        <begin position="41"/>
        <end position="62"/>
    </location>
</feature>
<keyword evidence="1" id="KW-0472">Membrane</keyword>
<feature type="transmembrane region" description="Helical" evidence="1">
    <location>
        <begin position="95"/>
        <end position="117"/>
    </location>
</feature>
<organism evidence="2 3">
    <name type="scientific">Clostridium brassicae</name>
    <dbReference type="NCBI Taxonomy" id="2999072"/>
    <lineage>
        <taxon>Bacteria</taxon>
        <taxon>Bacillati</taxon>
        <taxon>Bacillota</taxon>
        <taxon>Clostridia</taxon>
        <taxon>Eubacteriales</taxon>
        <taxon>Clostridiaceae</taxon>
        <taxon>Clostridium</taxon>
    </lineage>
</organism>
<feature type="transmembrane region" description="Helical" evidence="1">
    <location>
        <begin position="68"/>
        <end position="88"/>
    </location>
</feature>
<reference evidence="2" key="1">
    <citation type="submission" date="2022-12" db="EMBL/GenBank/DDBJ databases">
        <title>Clostridium sp. nov., isolated from industrial wastewater.</title>
        <authorList>
            <person name="Jiayan W."/>
        </authorList>
    </citation>
    <scope>NUCLEOTIDE SEQUENCE</scope>
    <source>
        <strain evidence="2">ZC22-4</strain>
    </source>
</reference>
<dbReference type="Pfam" id="PF09512">
    <property type="entry name" value="ThiW"/>
    <property type="match status" value="1"/>
</dbReference>
<keyword evidence="1" id="KW-0812">Transmembrane</keyword>
<keyword evidence="3" id="KW-1185">Reference proteome</keyword>
<dbReference type="NCBIfam" id="TIGR02359">
    <property type="entry name" value="thiW"/>
    <property type="match status" value="1"/>
</dbReference>
<proteinExistence type="predicted"/>
<feature type="transmembrane region" description="Helical" evidence="1">
    <location>
        <begin position="129"/>
        <end position="154"/>
    </location>
</feature>
<evidence type="ECO:0000256" key="1">
    <source>
        <dbReference type="SAM" id="Phobius"/>
    </source>
</evidence>
<dbReference type="RefSeq" id="WP_268060017.1">
    <property type="nucleotide sequence ID" value="NZ_JAPQFJ010000002.1"/>
</dbReference>
<evidence type="ECO:0000313" key="3">
    <source>
        <dbReference type="Proteomes" id="UP001144612"/>
    </source>
</evidence>
<dbReference type="Gene3D" id="1.10.1760.20">
    <property type="match status" value="1"/>
</dbReference>
<dbReference type="Proteomes" id="UP001144612">
    <property type="component" value="Unassembled WGS sequence"/>
</dbReference>
<gene>
    <name evidence="2" type="primary">thiW</name>
    <name evidence="2" type="ORF">OW729_03415</name>
</gene>
<name>A0ABT4D643_9CLOT</name>
<dbReference type="EMBL" id="JAPQFJ010000002">
    <property type="protein sequence ID" value="MCY6957653.1"/>
    <property type="molecule type" value="Genomic_DNA"/>
</dbReference>
<feature type="transmembrane region" description="Helical" evidence="1">
    <location>
        <begin position="12"/>
        <end position="29"/>
    </location>
</feature>
<evidence type="ECO:0000313" key="2">
    <source>
        <dbReference type="EMBL" id="MCY6957653.1"/>
    </source>
</evidence>
<comment type="caution">
    <text evidence="2">The sequence shown here is derived from an EMBL/GenBank/DDBJ whole genome shotgun (WGS) entry which is preliminary data.</text>
</comment>
<dbReference type="PIRSF" id="PIRSF024534">
    <property type="entry name" value="ThiW"/>
    <property type="match status" value="1"/>
</dbReference>
<dbReference type="InterPro" id="IPR012652">
    <property type="entry name" value="ThiW"/>
</dbReference>
<protein>
    <submittedName>
        <fullName evidence="2">Energy coupling factor transporter S component ThiW</fullName>
    </submittedName>
</protein>